<dbReference type="Proteomes" id="UP001198461">
    <property type="component" value="Unassembled WGS sequence"/>
</dbReference>
<accession>A0AAW4T7A8</accession>
<dbReference type="AlphaFoldDB" id="A0AAW4T7A8"/>
<dbReference type="EMBL" id="JAIWYE010000037">
    <property type="protein sequence ID" value="MCA4706113.1"/>
    <property type="molecule type" value="Genomic_DNA"/>
</dbReference>
<proteinExistence type="predicted"/>
<evidence type="ECO:0000313" key="2">
    <source>
        <dbReference type="EMBL" id="MCA4706113.1"/>
    </source>
</evidence>
<evidence type="ECO:0000259" key="1">
    <source>
        <dbReference type="Pfam" id="PF21977"/>
    </source>
</evidence>
<dbReference type="InterPro" id="IPR053839">
    <property type="entry name" value="DUF6926"/>
</dbReference>
<comment type="caution">
    <text evidence="2">The sequence shown here is derived from an EMBL/GenBank/DDBJ whole genome shotgun (WGS) entry which is preliminary data.</text>
</comment>
<protein>
    <recommendedName>
        <fullName evidence="1">DUF6926 domain-containing protein</fullName>
    </recommendedName>
</protein>
<sequence>MQKFESTENIPTWSLPYLINDDPSGLTDEEIKMVDDFVNKWQVQVVSPIEVDGEAQPEFSYYPLFGQAAEVEPCIVIYAKEQ</sequence>
<dbReference type="Pfam" id="PF21977">
    <property type="entry name" value="DUF6926"/>
    <property type="match status" value="1"/>
</dbReference>
<organism evidence="2 3">
    <name type="scientific">Bacteroides xylanisolvens</name>
    <dbReference type="NCBI Taxonomy" id="371601"/>
    <lineage>
        <taxon>Bacteria</taxon>
        <taxon>Pseudomonadati</taxon>
        <taxon>Bacteroidota</taxon>
        <taxon>Bacteroidia</taxon>
        <taxon>Bacteroidales</taxon>
        <taxon>Bacteroidaceae</taxon>
        <taxon>Bacteroides</taxon>
    </lineage>
</organism>
<name>A0AAW4T7A8_9BACE</name>
<evidence type="ECO:0000313" key="3">
    <source>
        <dbReference type="Proteomes" id="UP001198461"/>
    </source>
</evidence>
<gene>
    <name evidence="2" type="ORF">LD004_21135</name>
</gene>
<dbReference type="RefSeq" id="WP_225451242.1">
    <property type="nucleotide sequence ID" value="NZ_JAIWXB010000037.1"/>
</dbReference>
<reference evidence="2" key="1">
    <citation type="submission" date="2023-08" db="EMBL/GenBank/DDBJ databases">
        <title>Mucin Metabolism Genes Underlie the Key Renovations of Bacteroides xylanisolvens Genomes in Captive Great Apes.</title>
        <authorList>
            <person name="Nishida A.H."/>
        </authorList>
    </citation>
    <scope>NUCLEOTIDE SEQUENCE</scope>
    <source>
        <strain evidence="2">P13.H9</strain>
    </source>
</reference>
<feature type="domain" description="DUF6926" evidence="1">
    <location>
        <begin position="7"/>
        <end position="78"/>
    </location>
</feature>